<reference evidence="3" key="2">
    <citation type="journal article" date="2016" name="Sci. Rep.">
        <title>Dictyocaulus viviparus genome, variome and transcriptome elucidate lungworm biology and support future intervention.</title>
        <authorList>
            <person name="McNulty S.N."/>
            <person name="Strube C."/>
            <person name="Rosa B.A."/>
            <person name="Martin J.C."/>
            <person name="Tyagi R."/>
            <person name="Choi Y.J."/>
            <person name="Wang Q."/>
            <person name="Hallsworth Pepin K."/>
            <person name="Zhang X."/>
            <person name="Ozersky P."/>
            <person name="Wilson R.K."/>
            <person name="Sternberg P.W."/>
            <person name="Gasser R.B."/>
            <person name="Mitreva M."/>
        </authorList>
    </citation>
    <scope>NUCLEOTIDE SEQUENCE [LARGE SCALE GENOMIC DNA]</scope>
    <source>
        <strain evidence="3">HannoverDv2000</strain>
    </source>
</reference>
<protein>
    <recommendedName>
        <fullName evidence="4">Transthyretin-like family protein</fullName>
    </recommendedName>
</protein>
<keyword evidence="3" id="KW-1185">Reference proteome</keyword>
<dbReference type="AlphaFoldDB" id="A0A0D8XBI1"/>
<feature type="chain" id="PRO_5002335648" description="Transthyretin-like family protein" evidence="1">
    <location>
        <begin position="21"/>
        <end position="129"/>
    </location>
</feature>
<organism evidence="2 3">
    <name type="scientific">Dictyocaulus viviparus</name>
    <name type="common">Bovine lungworm</name>
    <dbReference type="NCBI Taxonomy" id="29172"/>
    <lineage>
        <taxon>Eukaryota</taxon>
        <taxon>Metazoa</taxon>
        <taxon>Ecdysozoa</taxon>
        <taxon>Nematoda</taxon>
        <taxon>Chromadorea</taxon>
        <taxon>Rhabditida</taxon>
        <taxon>Rhabditina</taxon>
        <taxon>Rhabditomorpha</taxon>
        <taxon>Strongyloidea</taxon>
        <taxon>Metastrongylidae</taxon>
        <taxon>Dictyocaulus</taxon>
    </lineage>
</organism>
<evidence type="ECO:0000313" key="3">
    <source>
        <dbReference type="Proteomes" id="UP000053766"/>
    </source>
</evidence>
<dbReference type="OrthoDB" id="5786419at2759"/>
<dbReference type="Proteomes" id="UP000053766">
    <property type="component" value="Unassembled WGS sequence"/>
</dbReference>
<name>A0A0D8XBI1_DICVI</name>
<evidence type="ECO:0000256" key="1">
    <source>
        <dbReference type="SAM" id="SignalP"/>
    </source>
</evidence>
<evidence type="ECO:0008006" key="4">
    <source>
        <dbReference type="Google" id="ProtNLM"/>
    </source>
</evidence>
<feature type="signal peptide" evidence="1">
    <location>
        <begin position="1"/>
        <end position="20"/>
    </location>
</feature>
<sequence>MSTIIRCLPLIFCLIVLTDGYVCKIAVRVSSNTDKKFKAVVIVPALGIQSQPMVFEKKGTKKMQVNGKDCGKKPWIIRTYEWADNKWKPAQNNTAKYQGNGWIKMTVGDDLKPTPMERFGVGCFEGNCG</sequence>
<dbReference type="EMBL" id="KN716933">
    <property type="protein sequence ID" value="KJH41009.1"/>
    <property type="molecule type" value="Genomic_DNA"/>
</dbReference>
<evidence type="ECO:0000313" key="2">
    <source>
        <dbReference type="EMBL" id="KJH41009.1"/>
    </source>
</evidence>
<dbReference type="PANTHER" id="PTHR37427">
    <property type="entry name" value="PROTEIN CBG20963-RELATED"/>
    <property type="match status" value="1"/>
</dbReference>
<accession>A0A0D8XBI1</accession>
<dbReference type="PANTHER" id="PTHR37427:SF2">
    <property type="entry name" value="SECRETED PROTEIN"/>
    <property type="match status" value="1"/>
</dbReference>
<keyword evidence="1" id="KW-0732">Signal</keyword>
<reference evidence="2 3" key="1">
    <citation type="submission" date="2013-11" db="EMBL/GenBank/DDBJ databases">
        <title>Draft genome of the bovine lungworm Dictyocaulus viviparus.</title>
        <authorList>
            <person name="Mitreva M."/>
        </authorList>
    </citation>
    <scope>NUCLEOTIDE SEQUENCE [LARGE SCALE GENOMIC DNA]</scope>
    <source>
        <strain evidence="2 3">HannoverDv2000</strain>
    </source>
</reference>
<proteinExistence type="predicted"/>
<gene>
    <name evidence="2" type="ORF">DICVIV_13023</name>
</gene>
<dbReference type="STRING" id="29172.A0A0D8XBI1"/>